<keyword evidence="2" id="KW-0812">Transmembrane</keyword>
<dbReference type="Proteomes" id="UP000002484">
    <property type="component" value="Chromosome"/>
</dbReference>
<dbReference type="InParanoid" id="E3J0W7"/>
<keyword evidence="4" id="KW-1185">Reference proteome</keyword>
<accession>E3J0W7</accession>
<dbReference type="OrthoDB" id="121140at2"/>
<sequence>MAVGGPVTDPSPWPYAPPPAVATPGAGPGPASWAAPGSDEAPARVADLPSPSTRLAPPTAAVPLRPLSVSEILDGAFVTLRTNPGATLGLAFATSAVLQLVFSLVGLAARDRPFWFYALLQAVLGGLRLMLVVLLAGVLAIVVAEASLGRRITVGAAARQVAPRVPGLLVITMVMAAVTLGGLVTLGALSLWLGVTYCLATPVYALEGGTVLQALRRSRSLMRGAWWRTLGVLGLGALVAGTLVLVISVPVSLFTSFGSLTNSDGVPTTGGLVVQAFAGLLITMVVTPVLSGVIAILYLDRRIRREALDVTLARAAATGNGGPAGAPVTVLLATPAFALTPATPSPGPRPPAGPTGPPGPPGPPAGWAPDPPPGRWS</sequence>
<feature type="transmembrane region" description="Helical" evidence="2">
    <location>
        <begin position="227"/>
        <end position="253"/>
    </location>
</feature>
<feature type="compositionally biased region" description="Low complexity" evidence="1">
    <location>
        <begin position="22"/>
        <end position="38"/>
    </location>
</feature>
<dbReference type="AlphaFoldDB" id="E3J0W7"/>
<feature type="transmembrane region" description="Helical" evidence="2">
    <location>
        <begin position="88"/>
        <end position="109"/>
    </location>
</feature>
<dbReference type="eggNOG" id="COG5180">
    <property type="taxonomic scope" value="Bacteria"/>
</dbReference>
<organism evidence="3 4">
    <name type="scientific">Pseudofrankia inefficax (strain DSM 45817 / CECT 9037 / DDB 130130 / EuI1c)</name>
    <name type="common">Frankia inefficax</name>
    <dbReference type="NCBI Taxonomy" id="298654"/>
    <lineage>
        <taxon>Bacteria</taxon>
        <taxon>Bacillati</taxon>
        <taxon>Actinomycetota</taxon>
        <taxon>Actinomycetes</taxon>
        <taxon>Frankiales</taxon>
        <taxon>Frankiaceae</taxon>
        <taxon>Pseudofrankia</taxon>
    </lineage>
</organism>
<dbReference type="RefSeq" id="WP_013427149.1">
    <property type="nucleotide sequence ID" value="NC_014666.1"/>
</dbReference>
<protein>
    <submittedName>
        <fullName evidence="3">Putative integral membrane protein</fullName>
    </submittedName>
</protein>
<feature type="compositionally biased region" description="Pro residues" evidence="1">
    <location>
        <begin position="343"/>
        <end position="377"/>
    </location>
</feature>
<feature type="transmembrane region" description="Helical" evidence="2">
    <location>
        <begin position="191"/>
        <end position="215"/>
    </location>
</feature>
<feature type="transmembrane region" description="Helical" evidence="2">
    <location>
        <begin position="115"/>
        <end position="144"/>
    </location>
</feature>
<dbReference type="EMBL" id="CP002299">
    <property type="protein sequence ID" value="ADP84031.1"/>
    <property type="molecule type" value="Genomic_DNA"/>
</dbReference>
<evidence type="ECO:0000313" key="3">
    <source>
        <dbReference type="EMBL" id="ADP84031.1"/>
    </source>
</evidence>
<name>E3J0W7_PSEI1</name>
<evidence type="ECO:0000256" key="1">
    <source>
        <dbReference type="SAM" id="MobiDB-lite"/>
    </source>
</evidence>
<dbReference type="HOGENOM" id="CLU_036814_1_1_11"/>
<keyword evidence="2" id="KW-1133">Transmembrane helix</keyword>
<gene>
    <name evidence="3" type="ordered locus">FraEuI1c_6047</name>
</gene>
<dbReference type="STRING" id="298654.FraEuI1c_6047"/>
<feature type="region of interest" description="Disordered" evidence="1">
    <location>
        <begin position="1"/>
        <end position="54"/>
    </location>
</feature>
<reference evidence="3 4" key="1">
    <citation type="submission" date="2010-10" db="EMBL/GenBank/DDBJ databases">
        <title>Complete sequence of Frankia sp. EuI1c.</title>
        <authorList>
            <consortium name="US DOE Joint Genome Institute"/>
            <person name="Lucas S."/>
            <person name="Copeland A."/>
            <person name="Lapidus A."/>
            <person name="Cheng J.-F."/>
            <person name="Bruce D."/>
            <person name="Goodwin L."/>
            <person name="Pitluck S."/>
            <person name="Chertkov O."/>
            <person name="Detter J.C."/>
            <person name="Han C."/>
            <person name="Tapia R."/>
            <person name="Land M."/>
            <person name="Hauser L."/>
            <person name="Jeffries C."/>
            <person name="Kyrpides N."/>
            <person name="Ivanova N."/>
            <person name="Mikhailova N."/>
            <person name="Beauchemin N."/>
            <person name="Sen A."/>
            <person name="Sur S.A."/>
            <person name="Gtari M."/>
            <person name="Wall L."/>
            <person name="Tisa L."/>
            <person name="Woyke T."/>
        </authorList>
    </citation>
    <scope>NUCLEOTIDE SEQUENCE [LARGE SCALE GENOMIC DNA]</scope>
    <source>
        <strain evidence="4">DSM 45817 / CECT 9037 / EuI1c</strain>
    </source>
</reference>
<feature type="region of interest" description="Disordered" evidence="1">
    <location>
        <begin position="339"/>
        <end position="377"/>
    </location>
</feature>
<evidence type="ECO:0000313" key="4">
    <source>
        <dbReference type="Proteomes" id="UP000002484"/>
    </source>
</evidence>
<feature type="transmembrane region" description="Helical" evidence="2">
    <location>
        <begin position="273"/>
        <end position="299"/>
    </location>
</feature>
<proteinExistence type="predicted"/>
<evidence type="ECO:0000256" key="2">
    <source>
        <dbReference type="SAM" id="Phobius"/>
    </source>
</evidence>
<dbReference type="KEGG" id="fri:FraEuI1c_6047"/>
<feature type="compositionally biased region" description="Pro residues" evidence="1">
    <location>
        <begin position="9"/>
        <end position="21"/>
    </location>
</feature>
<keyword evidence="2" id="KW-0472">Membrane</keyword>
<feature type="transmembrane region" description="Helical" evidence="2">
    <location>
        <begin position="165"/>
        <end position="185"/>
    </location>
</feature>